<evidence type="ECO:0008006" key="3">
    <source>
        <dbReference type="Google" id="ProtNLM"/>
    </source>
</evidence>
<evidence type="ECO:0000313" key="2">
    <source>
        <dbReference type="Proteomes" id="UP001556118"/>
    </source>
</evidence>
<comment type="caution">
    <text evidence="1">The sequence shown here is derived from an EMBL/GenBank/DDBJ whole genome shotgun (WGS) entry which is preliminary data.</text>
</comment>
<name>A0ABV3R8M2_9SPHN</name>
<dbReference type="EMBL" id="JBFNXR010000019">
    <property type="protein sequence ID" value="MEW9854187.1"/>
    <property type="molecule type" value="Genomic_DNA"/>
</dbReference>
<keyword evidence="2" id="KW-1185">Reference proteome</keyword>
<proteinExistence type="predicted"/>
<dbReference type="Proteomes" id="UP001556118">
    <property type="component" value="Unassembled WGS sequence"/>
</dbReference>
<accession>A0ABV3R8M2</accession>
<protein>
    <recommendedName>
        <fullName evidence="3">Bacterial surface antigen (D15) domain-containing protein</fullName>
    </recommendedName>
</protein>
<reference evidence="1 2" key="1">
    <citation type="submission" date="2024-06" db="EMBL/GenBank/DDBJ databases">
        <title>Novosphingobium rhizovicinus M1R2S20.</title>
        <authorList>
            <person name="Sun J.-Q."/>
        </authorList>
    </citation>
    <scope>NUCLEOTIDE SEQUENCE [LARGE SCALE GENOMIC DNA]</scope>
    <source>
        <strain evidence="1 2">M1R2S20</strain>
    </source>
</reference>
<sequence length="403" mass="41975">MNQERRRRARGQPLVVLMALLLGWTGARITSLGEGGGVSLPEVVLTVGTATAAQTARGAHSVAPGPLSYAGTGYPDVPEMAYHTPGWLSSQWLGAAGAPRGTLVDARTTRLDPRALLAEPSPDNERFFAGLPTDGVVPPVRNEDSLYAAALPALPSGSRRIPSSSRYGEVAALLGGRLGKLTLDRSRWSADAWTLMRDDGGVVLPNGALPATYGASQAGAVLRYRLSSRDPRRPTAYLRTTSTLGASTETSLAVGLSARPLTRVPIVGAVEGRLTDQAGSRRVQPAAMMVTELPALALPGRLQAEVYGQAGYVGGRYATPFADGQVRVDRRVFSAGRYEVRVGAGAWGGAQKGAARLDAGPAAVLTMPLAPQVFGRIGVDYRFRVAGDAEPGSGPALTVGAGF</sequence>
<gene>
    <name evidence="1" type="ORF">ABUH87_03190</name>
</gene>
<organism evidence="1 2">
    <name type="scientific">Novosphingobium rhizovicinum</name>
    <dbReference type="NCBI Taxonomy" id="3228928"/>
    <lineage>
        <taxon>Bacteria</taxon>
        <taxon>Pseudomonadati</taxon>
        <taxon>Pseudomonadota</taxon>
        <taxon>Alphaproteobacteria</taxon>
        <taxon>Sphingomonadales</taxon>
        <taxon>Sphingomonadaceae</taxon>
        <taxon>Novosphingobium</taxon>
    </lineage>
</organism>
<dbReference type="RefSeq" id="WP_367769387.1">
    <property type="nucleotide sequence ID" value="NZ_JBFNXR010000019.1"/>
</dbReference>
<evidence type="ECO:0000313" key="1">
    <source>
        <dbReference type="EMBL" id="MEW9854187.1"/>
    </source>
</evidence>